<evidence type="ECO:0000256" key="1">
    <source>
        <dbReference type="ARBA" id="ARBA00001231"/>
    </source>
</evidence>
<dbReference type="GO" id="GO:0016020">
    <property type="term" value="C:membrane"/>
    <property type="evidence" value="ECO:0007669"/>
    <property type="project" value="TreeGrafter"/>
</dbReference>
<accession>A0A7W3P4F4</accession>
<protein>
    <recommendedName>
        <fullName evidence="3">beta-N-acetylhexosaminidase</fullName>
        <ecNumber evidence="3">3.2.1.52</ecNumber>
    </recommendedName>
</protein>
<feature type="domain" description="Glycoside hydrolase family 20 catalytic" evidence="8">
    <location>
        <begin position="135"/>
        <end position="476"/>
    </location>
</feature>
<name>A0A7W3P4F4_9ACTN</name>
<evidence type="ECO:0000259" key="9">
    <source>
        <dbReference type="Pfam" id="PF02838"/>
    </source>
</evidence>
<dbReference type="Gene3D" id="3.30.379.10">
    <property type="entry name" value="Chitobiase/beta-hexosaminidase domain 2-like"/>
    <property type="match status" value="1"/>
</dbReference>
<dbReference type="InterPro" id="IPR015883">
    <property type="entry name" value="Glyco_hydro_20_cat"/>
</dbReference>
<dbReference type="SUPFAM" id="SSF51445">
    <property type="entry name" value="(Trans)glycosidases"/>
    <property type="match status" value="1"/>
</dbReference>
<dbReference type="GO" id="GO:0004563">
    <property type="term" value="F:beta-N-acetylhexosaminidase activity"/>
    <property type="evidence" value="ECO:0007669"/>
    <property type="project" value="UniProtKB-EC"/>
</dbReference>
<dbReference type="Proteomes" id="UP000523079">
    <property type="component" value="Unassembled WGS sequence"/>
</dbReference>
<comment type="catalytic activity">
    <reaction evidence="1">
        <text>Hydrolysis of terminal non-reducing N-acetyl-D-hexosamine residues in N-acetyl-beta-D-hexosaminides.</text>
        <dbReference type="EC" id="3.2.1.52"/>
    </reaction>
</comment>
<reference evidence="10 11" key="1">
    <citation type="submission" date="2020-07" db="EMBL/GenBank/DDBJ databases">
        <title>Sequencing the genomes of 1000 actinobacteria strains.</title>
        <authorList>
            <person name="Klenk H.-P."/>
        </authorList>
    </citation>
    <scope>NUCLEOTIDE SEQUENCE [LARGE SCALE GENOMIC DNA]</scope>
    <source>
        <strain evidence="10 11">DSM 100723</strain>
    </source>
</reference>
<dbReference type="Pfam" id="PF02838">
    <property type="entry name" value="Glyco_hydro_20b"/>
    <property type="match status" value="1"/>
</dbReference>
<comment type="caution">
    <text evidence="10">The sequence shown here is derived from an EMBL/GenBank/DDBJ whole genome shotgun (WGS) entry which is preliminary data.</text>
</comment>
<dbReference type="GO" id="GO:0030203">
    <property type="term" value="P:glycosaminoglycan metabolic process"/>
    <property type="evidence" value="ECO:0007669"/>
    <property type="project" value="TreeGrafter"/>
</dbReference>
<dbReference type="RefSeq" id="WP_182558417.1">
    <property type="nucleotide sequence ID" value="NZ_JACGWT010000001.1"/>
</dbReference>
<dbReference type="PRINTS" id="PR00738">
    <property type="entry name" value="GLHYDRLASE20"/>
</dbReference>
<comment type="similarity">
    <text evidence="2">Belongs to the glycosyl hydrolase 20 family.</text>
</comment>
<dbReference type="EC" id="3.2.1.52" evidence="3"/>
<keyword evidence="4 10" id="KW-0378">Hydrolase</keyword>
<gene>
    <name evidence="10" type="ORF">FHX74_000420</name>
</gene>
<keyword evidence="11" id="KW-1185">Reference proteome</keyword>
<keyword evidence="5 10" id="KW-0326">Glycosidase</keyword>
<organism evidence="10 11">
    <name type="scientific">Microlunatus kandeliicorticis</name>
    <dbReference type="NCBI Taxonomy" id="1759536"/>
    <lineage>
        <taxon>Bacteria</taxon>
        <taxon>Bacillati</taxon>
        <taxon>Actinomycetota</taxon>
        <taxon>Actinomycetes</taxon>
        <taxon>Propionibacteriales</taxon>
        <taxon>Propionibacteriaceae</taxon>
        <taxon>Microlunatus</taxon>
    </lineage>
</organism>
<evidence type="ECO:0000256" key="5">
    <source>
        <dbReference type="ARBA" id="ARBA00023295"/>
    </source>
</evidence>
<dbReference type="Gene3D" id="3.20.20.80">
    <property type="entry name" value="Glycosidases"/>
    <property type="match status" value="1"/>
</dbReference>
<feature type="domain" description="Beta-hexosaminidase bacterial type N-terminal" evidence="9">
    <location>
        <begin position="9"/>
        <end position="132"/>
    </location>
</feature>
<dbReference type="GO" id="GO:0005975">
    <property type="term" value="P:carbohydrate metabolic process"/>
    <property type="evidence" value="ECO:0007669"/>
    <property type="project" value="InterPro"/>
</dbReference>
<evidence type="ECO:0000256" key="3">
    <source>
        <dbReference type="ARBA" id="ARBA00012663"/>
    </source>
</evidence>
<evidence type="ECO:0000259" key="8">
    <source>
        <dbReference type="Pfam" id="PF00728"/>
    </source>
</evidence>
<dbReference type="InterPro" id="IPR025705">
    <property type="entry name" value="Beta_hexosaminidase_sua/sub"/>
</dbReference>
<dbReference type="CDD" id="cd06563">
    <property type="entry name" value="GH20_chitobiase-like"/>
    <property type="match status" value="1"/>
</dbReference>
<dbReference type="InterPro" id="IPR017853">
    <property type="entry name" value="GH"/>
</dbReference>
<evidence type="ECO:0000256" key="4">
    <source>
        <dbReference type="ARBA" id="ARBA00022801"/>
    </source>
</evidence>
<evidence type="ECO:0000256" key="7">
    <source>
        <dbReference type="SAM" id="MobiDB-lite"/>
    </source>
</evidence>
<feature type="active site" description="Proton donor" evidence="6">
    <location>
        <position position="308"/>
    </location>
</feature>
<dbReference type="InterPro" id="IPR015882">
    <property type="entry name" value="HEX_bac_N"/>
</dbReference>
<dbReference type="PANTHER" id="PTHR22600">
    <property type="entry name" value="BETA-HEXOSAMINIDASE"/>
    <property type="match status" value="1"/>
</dbReference>
<evidence type="ECO:0000256" key="2">
    <source>
        <dbReference type="ARBA" id="ARBA00006285"/>
    </source>
</evidence>
<dbReference type="EMBL" id="JACGWT010000001">
    <property type="protein sequence ID" value="MBA8792826.1"/>
    <property type="molecule type" value="Genomic_DNA"/>
</dbReference>
<feature type="region of interest" description="Disordered" evidence="7">
    <location>
        <begin position="1"/>
        <end position="31"/>
    </location>
</feature>
<proteinExistence type="inferred from homology"/>
<dbReference type="AlphaFoldDB" id="A0A7W3P4F4"/>
<evidence type="ECO:0000256" key="6">
    <source>
        <dbReference type="PIRSR" id="PIRSR625705-1"/>
    </source>
</evidence>
<feature type="region of interest" description="Disordered" evidence="7">
    <location>
        <begin position="505"/>
        <end position="528"/>
    </location>
</feature>
<dbReference type="PANTHER" id="PTHR22600:SF57">
    <property type="entry name" value="BETA-N-ACETYLHEXOSAMINIDASE"/>
    <property type="match status" value="1"/>
</dbReference>
<dbReference type="Pfam" id="PF00728">
    <property type="entry name" value="Glyco_hydro_20"/>
    <property type="match status" value="1"/>
</dbReference>
<dbReference type="SUPFAM" id="SSF55545">
    <property type="entry name" value="beta-N-acetylhexosaminidase-like domain"/>
    <property type="match status" value="1"/>
</dbReference>
<evidence type="ECO:0000313" key="11">
    <source>
        <dbReference type="Proteomes" id="UP000523079"/>
    </source>
</evidence>
<sequence>MALTSDDLHLLPQPASVEPREGEFRLPPDLTVSGPPEWTAVVRRLLGPGTGFGLPDSADGEAGTIRIETDPSVPAEGYRLSVGTEGVTIAAADFAGVNWATQTLRQLLPASTLRPAPSGGALAVPCVEITDQPRFAWRGVMLDVGRHFMPLHDLYGFVDQLALHKYNRFHLHLTEDQGWRFESKTHPELNTVASVRRETRNPAWESGDGTPHGGLYTQDQLRSLVRYAEQRGVTIVPEIEFPGHVLAVLAAYPELSNDPSRTYEPATTWGIFDEVLNMSDQAMQLVYDIFTEVLEVFPSRWVHVGGDECPRVEWQRSEAAHALAAERGLDDATELQNWFTRQLRDWLAARDRQLVGWDEINDEGILDGAVLMAWRDAKYGVEGARAGQDVVMSPSPSTYFDYYPSDRDDEPYAIGGLITTEMAYAFDPLENIPEDAQPRVIGTQCQVWREYMPTTARVEYALWPRGCAHSEVAWSDAEGRDWTEFSARLAGHLTRLDALGVGYRPEAGPRPYQQGGTGRYARPATHRR</sequence>
<dbReference type="InterPro" id="IPR029018">
    <property type="entry name" value="Hex-like_dom2"/>
</dbReference>
<evidence type="ECO:0000313" key="10">
    <source>
        <dbReference type="EMBL" id="MBA8792826.1"/>
    </source>
</evidence>